<protein>
    <submittedName>
        <fullName evidence="3">Uncharacterized protein</fullName>
    </submittedName>
</protein>
<dbReference type="OMA" id="LQNKFPP"/>
<dbReference type="AlphaFoldDB" id="C6HKC3"/>
<dbReference type="VEuPathDB" id="FungiDB:HCDG_06654"/>
<feature type="compositionally biased region" description="Basic and acidic residues" evidence="1">
    <location>
        <begin position="89"/>
        <end position="105"/>
    </location>
</feature>
<proteinExistence type="predicted"/>
<evidence type="ECO:0000256" key="2">
    <source>
        <dbReference type="SAM" id="Phobius"/>
    </source>
</evidence>
<dbReference type="HOGENOM" id="CLU_100298_1_0_1"/>
<dbReference type="GO" id="GO:1990593">
    <property type="term" value="F:nascent polypeptide-associated complex binding"/>
    <property type="evidence" value="ECO:0007669"/>
    <property type="project" value="InterPro"/>
</dbReference>
<dbReference type="OrthoDB" id="4188873at2759"/>
<gene>
    <name evidence="3" type="ORF">HCDG_06654</name>
</gene>
<dbReference type="Proteomes" id="UP000002624">
    <property type="component" value="Unassembled WGS sequence"/>
</dbReference>
<evidence type="ECO:0000313" key="3">
    <source>
        <dbReference type="EMBL" id="EER39549.1"/>
    </source>
</evidence>
<keyword evidence="2" id="KW-1133">Transmembrane helix</keyword>
<feature type="transmembrane region" description="Helical" evidence="2">
    <location>
        <begin position="170"/>
        <end position="192"/>
    </location>
</feature>
<sequence length="194" mass="20915">MSYAKAVSRGAQQSPQEITPLAFGPSTEKCSPTLTPHAHKISAAPQPREVEVTEAEPATSSLIDVDSPHISSVPPTYESQRIKTNTQAERIEREGEEKQRREQAEREAKRAAARDAKGKAKAVKNKAASAKLSLLRNSSNPVLLGNAMLMAIAGAGLGFSAYRWHSRGALTWNILGLWSSAVGALGFVDYYVSK</sequence>
<dbReference type="GO" id="GO:0006626">
    <property type="term" value="P:protein targeting to mitochondrion"/>
    <property type="evidence" value="ECO:0007669"/>
    <property type="project" value="TreeGrafter"/>
</dbReference>
<feature type="compositionally biased region" description="Polar residues" evidence="1">
    <location>
        <begin position="69"/>
        <end position="87"/>
    </location>
</feature>
<evidence type="ECO:0000256" key="1">
    <source>
        <dbReference type="SAM" id="MobiDB-lite"/>
    </source>
</evidence>
<dbReference type="STRING" id="544712.C6HKC3"/>
<dbReference type="InterPro" id="IPR039454">
    <property type="entry name" value="OM14"/>
</dbReference>
<evidence type="ECO:0000313" key="4">
    <source>
        <dbReference type="Proteomes" id="UP000002624"/>
    </source>
</evidence>
<organism evidence="3 4">
    <name type="scientific">Ajellomyces capsulatus (strain H143)</name>
    <name type="common">Darling's disease fungus</name>
    <name type="synonym">Histoplasma capsulatum</name>
    <dbReference type="NCBI Taxonomy" id="544712"/>
    <lineage>
        <taxon>Eukaryota</taxon>
        <taxon>Fungi</taxon>
        <taxon>Dikarya</taxon>
        <taxon>Ascomycota</taxon>
        <taxon>Pezizomycotina</taxon>
        <taxon>Eurotiomycetes</taxon>
        <taxon>Eurotiomycetidae</taxon>
        <taxon>Onygenales</taxon>
        <taxon>Ajellomycetaceae</taxon>
        <taxon>Histoplasma</taxon>
    </lineage>
</organism>
<accession>C6HKC3</accession>
<feature type="region of interest" description="Disordered" evidence="1">
    <location>
        <begin position="1"/>
        <end position="105"/>
    </location>
</feature>
<feature type="transmembrane region" description="Helical" evidence="2">
    <location>
        <begin position="142"/>
        <end position="164"/>
    </location>
</feature>
<dbReference type="EMBL" id="GG692429">
    <property type="protein sequence ID" value="EER39549.1"/>
    <property type="molecule type" value="Genomic_DNA"/>
</dbReference>
<reference evidence="4" key="1">
    <citation type="submission" date="2009-05" db="EMBL/GenBank/DDBJ databases">
        <title>The genome sequence of Ajellomyces capsulatus strain H143.</title>
        <authorList>
            <person name="Champion M."/>
            <person name="Cuomo C.A."/>
            <person name="Ma L.-J."/>
            <person name="Henn M.R."/>
            <person name="Sil A."/>
            <person name="Goldman B."/>
            <person name="Young S.K."/>
            <person name="Kodira C.D."/>
            <person name="Zeng Q."/>
            <person name="Koehrsen M."/>
            <person name="Alvarado L."/>
            <person name="Berlin A.M."/>
            <person name="Borenstein D."/>
            <person name="Chen Z."/>
            <person name="Engels R."/>
            <person name="Freedman E."/>
            <person name="Gellesch M."/>
            <person name="Goldberg J."/>
            <person name="Griggs A."/>
            <person name="Gujja S."/>
            <person name="Heiman D.I."/>
            <person name="Hepburn T.A."/>
            <person name="Howarth C."/>
            <person name="Jen D."/>
            <person name="Larson L."/>
            <person name="Lewis B."/>
            <person name="Mehta T."/>
            <person name="Park D."/>
            <person name="Pearson M."/>
            <person name="Roberts A."/>
            <person name="Saif S."/>
            <person name="Shea T.D."/>
            <person name="Shenoy N."/>
            <person name="Sisk P."/>
            <person name="Stolte C."/>
            <person name="Sykes S."/>
            <person name="Walk T."/>
            <person name="White J."/>
            <person name="Yandava C."/>
            <person name="Klein B."/>
            <person name="McEwen J.G."/>
            <person name="Puccia R."/>
            <person name="Goldman G.H."/>
            <person name="Felipe M.S."/>
            <person name="Nino-Vega G."/>
            <person name="San-Blas G."/>
            <person name="Taylor J.W."/>
            <person name="Mendoza L."/>
            <person name="Galagan J.E."/>
            <person name="Nusbaum C."/>
            <person name="Birren B.W."/>
        </authorList>
    </citation>
    <scope>NUCLEOTIDE SEQUENCE [LARGE SCALE GENOMIC DNA]</scope>
    <source>
        <strain evidence="4">H143</strain>
    </source>
</reference>
<dbReference type="PANTHER" id="PTHR38402:SF1">
    <property type="entry name" value="MITOCHONDRIAL OUTER MEMBRANE PROTEIN OM14"/>
    <property type="match status" value="1"/>
</dbReference>
<keyword evidence="2" id="KW-0472">Membrane</keyword>
<dbReference type="PANTHER" id="PTHR38402">
    <property type="entry name" value="MITOCHONDRIAL OUTER MEMBRANE PROTEIN OM14"/>
    <property type="match status" value="1"/>
</dbReference>
<keyword evidence="2" id="KW-0812">Transmembrane</keyword>
<name>C6HKC3_AJECH</name>
<dbReference type="GO" id="GO:0005741">
    <property type="term" value="C:mitochondrial outer membrane"/>
    <property type="evidence" value="ECO:0007669"/>
    <property type="project" value="InterPro"/>
</dbReference>